<evidence type="ECO:0000256" key="2">
    <source>
        <dbReference type="SAM" id="Phobius"/>
    </source>
</evidence>
<name>A0A0G1H967_9BACT</name>
<evidence type="ECO:0000256" key="1">
    <source>
        <dbReference type="SAM" id="MobiDB-lite"/>
    </source>
</evidence>
<keyword evidence="2" id="KW-0812">Transmembrane</keyword>
<dbReference type="EMBL" id="LCHW01000001">
    <property type="protein sequence ID" value="KKT43921.1"/>
    <property type="molecule type" value="Genomic_DNA"/>
</dbReference>
<evidence type="ECO:0000313" key="4">
    <source>
        <dbReference type="Proteomes" id="UP000034051"/>
    </source>
</evidence>
<evidence type="ECO:0000313" key="3">
    <source>
        <dbReference type="EMBL" id="KKT43921.1"/>
    </source>
</evidence>
<organism evidence="3 4">
    <name type="scientific">Candidatus Wolfebacteria bacterium GW2011_GWE2_44_13</name>
    <dbReference type="NCBI Taxonomy" id="1619017"/>
    <lineage>
        <taxon>Bacteria</taxon>
        <taxon>Candidatus Wolfeibacteriota</taxon>
    </lineage>
</organism>
<sequence length="483" mass="51710">MRILSLNNNITTFSTMYKSITVLCVSGIIACGIILFGPATFAQLQSADSALGKITYPIADLGSCSDKKNCETYCEQTGNMQSCIDFAKKNALLSTGDIEKSERVIKRIVAGKTPGQCKTRGECEKFCQGNVANIKACVSFAEELSILPPAELAQAKKVAQALEGGAKLPGTCTDKQLCDLYCSATDHLDECLVFAEKADILPANEIAEARKIASFLKAGTTPGACKTKQSCESYCKSEQHFDECINFAEAAGLATKEDIELAKKTGGKGPGGCTSKETCATYCNDQAHASECVQFGIEKGLISEEDKENIKNVTEKIQQGLAGIDPEAQKNVEACFENKMGAETYRKLMAKEIVPTQAIGTSIQFCFEDAMKKYAETMRAKMMQEGGGSYGGGSAPQGIPKEMMQQIPKELQQQIPKELQQQIPESIRQQIPEAAGGYQSAPTGAVSPQGGAAPAPSCGMFTNVPSCDMIPDPRGQEACRQCK</sequence>
<gene>
    <name evidence="3" type="ORF">UW32_C0001G0513</name>
</gene>
<feature type="transmembrane region" description="Helical" evidence="2">
    <location>
        <begin position="20"/>
        <end position="41"/>
    </location>
</feature>
<dbReference type="AlphaFoldDB" id="A0A0G1H967"/>
<protein>
    <submittedName>
        <fullName evidence="3">Uncharacterized protein</fullName>
    </submittedName>
</protein>
<feature type="region of interest" description="Disordered" evidence="1">
    <location>
        <begin position="434"/>
        <end position="453"/>
    </location>
</feature>
<proteinExistence type="predicted"/>
<reference evidence="3 4" key="1">
    <citation type="journal article" date="2015" name="Nature">
        <title>rRNA introns, odd ribosomes, and small enigmatic genomes across a large radiation of phyla.</title>
        <authorList>
            <person name="Brown C.T."/>
            <person name="Hug L.A."/>
            <person name="Thomas B.C."/>
            <person name="Sharon I."/>
            <person name="Castelle C.J."/>
            <person name="Singh A."/>
            <person name="Wilkins M.J."/>
            <person name="Williams K.H."/>
            <person name="Banfield J.F."/>
        </authorList>
    </citation>
    <scope>NUCLEOTIDE SEQUENCE [LARGE SCALE GENOMIC DNA]</scope>
</reference>
<dbReference type="Proteomes" id="UP000034051">
    <property type="component" value="Unassembled WGS sequence"/>
</dbReference>
<keyword evidence="2" id="KW-0472">Membrane</keyword>
<dbReference type="PROSITE" id="PS51257">
    <property type="entry name" value="PROKAR_LIPOPROTEIN"/>
    <property type="match status" value="1"/>
</dbReference>
<accession>A0A0G1H967</accession>
<keyword evidence="2" id="KW-1133">Transmembrane helix</keyword>
<comment type="caution">
    <text evidence="3">The sequence shown here is derived from an EMBL/GenBank/DDBJ whole genome shotgun (WGS) entry which is preliminary data.</text>
</comment>